<proteinExistence type="inferred from homology"/>
<dbReference type="AlphaFoldDB" id="A0A368K033"/>
<feature type="transmembrane region" description="Helical" evidence="3">
    <location>
        <begin position="49"/>
        <end position="71"/>
    </location>
</feature>
<evidence type="ECO:0000313" key="5">
    <source>
        <dbReference type="Proteomes" id="UP000253420"/>
    </source>
</evidence>
<dbReference type="RefSeq" id="WP_114441641.1">
    <property type="nucleotide sequence ID" value="NZ_QOZG01000007.1"/>
</dbReference>
<feature type="transmembrane region" description="Helical" evidence="3">
    <location>
        <begin position="20"/>
        <end position="37"/>
    </location>
</feature>
<dbReference type="PIRSF" id="PIRSF016661">
    <property type="entry name" value="BioY"/>
    <property type="match status" value="1"/>
</dbReference>
<accession>A0A368K033</accession>
<keyword evidence="2" id="KW-1003">Cell membrane</keyword>
<evidence type="ECO:0000313" key="4">
    <source>
        <dbReference type="EMBL" id="RCS22524.1"/>
    </source>
</evidence>
<gene>
    <name evidence="4" type="ORF">DUT91_16510</name>
</gene>
<dbReference type="Gene3D" id="1.10.1760.20">
    <property type="match status" value="1"/>
</dbReference>
<feature type="transmembrane region" description="Helical" evidence="3">
    <location>
        <begin position="125"/>
        <end position="145"/>
    </location>
</feature>
<keyword evidence="3" id="KW-1133">Transmembrane helix</keyword>
<name>A0A368K033_9HYPH</name>
<comment type="subcellular location">
    <subcellularLocation>
        <location evidence="2">Cell membrane</location>
        <topology evidence="2">Multi-pass membrane protein</topology>
    </subcellularLocation>
</comment>
<feature type="transmembrane region" description="Helical" evidence="3">
    <location>
        <begin position="157"/>
        <end position="178"/>
    </location>
</feature>
<protein>
    <recommendedName>
        <fullName evidence="2">Biotin transporter</fullName>
    </recommendedName>
</protein>
<evidence type="ECO:0000256" key="3">
    <source>
        <dbReference type="SAM" id="Phobius"/>
    </source>
</evidence>
<organism evidence="4 5">
    <name type="scientific">Phyllobacterium salinisoli</name>
    <dbReference type="NCBI Taxonomy" id="1899321"/>
    <lineage>
        <taxon>Bacteria</taxon>
        <taxon>Pseudomonadati</taxon>
        <taxon>Pseudomonadota</taxon>
        <taxon>Alphaproteobacteria</taxon>
        <taxon>Hyphomicrobiales</taxon>
        <taxon>Phyllobacteriaceae</taxon>
        <taxon>Phyllobacterium</taxon>
    </lineage>
</organism>
<keyword evidence="2" id="KW-0813">Transport</keyword>
<keyword evidence="2 3" id="KW-0472">Membrane</keyword>
<feature type="transmembrane region" description="Helical" evidence="3">
    <location>
        <begin position="91"/>
        <end position="113"/>
    </location>
</feature>
<dbReference type="EMBL" id="QOZG01000007">
    <property type="protein sequence ID" value="RCS22524.1"/>
    <property type="molecule type" value="Genomic_DNA"/>
</dbReference>
<dbReference type="PANTHER" id="PTHR34295">
    <property type="entry name" value="BIOTIN TRANSPORTER BIOY"/>
    <property type="match status" value="1"/>
</dbReference>
<evidence type="ECO:0000256" key="1">
    <source>
        <dbReference type="ARBA" id="ARBA00010692"/>
    </source>
</evidence>
<sequence length="187" mass="19774">MYQTLAFSSQNLRSLGKTASAVVLGITLITICAKLRVPTWPVPMTLHTLGVMALALAMGPRLATVTFFAYLATGAAGLPVFSGSPERGTGLLYMAGPTGGYLLGYLAASWITGWMALGRRTAGRILAMLAGLSVTYAVGLPWLLMYLPVDQVIPLGFTPFFLGDLINIAIVALGAHFVPARMRNIVS</sequence>
<comment type="similarity">
    <text evidence="1 2">Belongs to the BioY family.</text>
</comment>
<dbReference type="GO" id="GO:0015225">
    <property type="term" value="F:biotin transmembrane transporter activity"/>
    <property type="evidence" value="ECO:0007669"/>
    <property type="project" value="UniProtKB-UniRule"/>
</dbReference>
<dbReference type="GO" id="GO:0005886">
    <property type="term" value="C:plasma membrane"/>
    <property type="evidence" value="ECO:0007669"/>
    <property type="project" value="UniProtKB-SubCell"/>
</dbReference>
<keyword evidence="3" id="KW-0812">Transmembrane</keyword>
<dbReference type="PANTHER" id="PTHR34295:SF1">
    <property type="entry name" value="BIOTIN TRANSPORTER BIOY"/>
    <property type="match status" value="1"/>
</dbReference>
<comment type="caution">
    <text evidence="4">The sequence shown here is derived from an EMBL/GenBank/DDBJ whole genome shotgun (WGS) entry which is preliminary data.</text>
</comment>
<dbReference type="Proteomes" id="UP000253420">
    <property type="component" value="Unassembled WGS sequence"/>
</dbReference>
<reference evidence="4 5" key="1">
    <citation type="submission" date="2018-07" db="EMBL/GenBank/DDBJ databases">
        <title>The draft genome of Phyllobacterium salinisoli.</title>
        <authorList>
            <person name="Liu L."/>
            <person name="Li L."/>
            <person name="Zhang X."/>
            <person name="Liang L."/>
        </authorList>
    </citation>
    <scope>NUCLEOTIDE SEQUENCE [LARGE SCALE GENOMIC DNA]</scope>
    <source>
        <strain evidence="4 5">LLAN61</strain>
    </source>
</reference>
<dbReference type="OrthoDB" id="9803495at2"/>
<dbReference type="InterPro" id="IPR003784">
    <property type="entry name" value="BioY"/>
</dbReference>
<dbReference type="Pfam" id="PF02632">
    <property type="entry name" value="BioY"/>
    <property type="match status" value="1"/>
</dbReference>
<keyword evidence="5" id="KW-1185">Reference proteome</keyword>
<evidence type="ECO:0000256" key="2">
    <source>
        <dbReference type="PIRNR" id="PIRNR016661"/>
    </source>
</evidence>